<organism evidence="1">
    <name type="scientific">mine drainage metagenome</name>
    <dbReference type="NCBI Taxonomy" id="410659"/>
    <lineage>
        <taxon>unclassified sequences</taxon>
        <taxon>metagenomes</taxon>
        <taxon>ecological metagenomes</taxon>
    </lineage>
</organism>
<dbReference type="Gene3D" id="3.30.420.10">
    <property type="entry name" value="Ribonuclease H-like superfamily/Ribonuclease H"/>
    <property type="match status" value="1"/>
</dbReference>
<dbReference type="AlphaFoldDB" id="A0A1J5RD59"/>
<evidence type="ECO:0000313" key="1">
    <source>
        <dbReference type="EMBL" id="OIQ90052.1"/>
    </source>
</evidence>
<comment type="caution">
    <text evidence="1">The sequence shown here is derived from an EMBL/GenBank/DDBJ whole genome shotgun (WGS) entry which is preliminary data.</text>
</comment>
<protein>
    <recommendedName>
        <fullName evidence="2">Holliday junction resolvase RuvC</fullName>
    </recommendedName>
</protein>
<gene>
    <name evidence="1" type="ORF">GALL_280510</name>
</gene>
<dbReference type="GO" id="GO:0003676">
    <property type="term" value="F:nucleic acid binding"/>
    <property type="evidence" value="ECO:0007669"/>
    <property type="project" value="InterPro"/>
</dbReference>
<reference evidence="1" key="1">
    <citation type="submission" date="2016-10" db="EMBL/GenBank/DDBJ databases">
        <title>Sequence of Gallionella enrichment culture.</title>
        <authorList>
            <person name="Poehlein A."/>
            <person name="Muehling M."/>
            <person name="Daniel R."/>
        </authorList>
    </citation>
    <scope>NUCLEOTIDE SEQUENCE</scope>
</reference>
<sequence>MIDAHPQDLVLAVYPFSRGFAFAFFEGPDSPFEWGVKEIREKHKNSKTLEEIKKLIDRYRPEVLVIEDTIVGGSRRTSRIRKLYRMLVHFAVAEYIDLHRCSKREVKTYFASVGASTKYEIAKAIATQIPAFAHRIPRFRKPWMSEDPRQSLFDAAALALTYYAGHHRSPYADEVSA</sequence>
<evidence type="ECO:0008006" key="2">
    <source>
        <dbReference type="Google" id="ProtNLM"/>
    </source>
</evidence>
<dbReference type="EMBL" id="MLJW01000306">
    <property type="protein sequence ID" value="OIQ90052.1"/>
    <property type="molecule type" value="Genomic_DNA"/>
</dbReference>
<dbReference type="InterPro" id="IPR036397">
    <property type="entry name" value="RNaseH_sf"/>
</dbReference>
<accession>A0A1J5RD59</accession>
<name>A0A1J5RD59_9ZZZZ</name>
<proteinExistence type="predicted"/>